<dbReference type="FunFam" id="1.10.1160.10:FF:000001">
    <property type="entry name" value="Glutamine--tRNA ligase"/>
    <property type="match status" value="1"/>
</dbReference>
<organism evidence="14 15">
    <name type="scientific">Vibrio toranzoniae</name>
    <dbReference type="NCBI Taxonomy" id="1194427"/>
    <lineage>
        <taxon>Bacteria</taxon>
        <taxon>Pseudomonadati</taxon>
        <taxon>Pseudomonadota</taxon>
        <taxon>Gammaproteobacteria</taxon>
        <taxon>Vibrionales</taxon>
        <taxon>Vibrionaceae</taxon>
        <taxon>Vibrio</taxon>
    </lineage>
</organism>
<dbReference type="InterPro" id="IPR004514">
    <property type="entry name" value="Gln-tRNA-synth"/>
</dbReference>
<keyword evidence="5 9" id="KW-0067">ATP-binding</keyword>
<dbReference type="FunFam" id="2.40.240.10:FF:000003">
    <property type="entry name" value="Glutamine--tRNA ligase"/>
    <property type="match status" value="1"/>
</dbReference>
<dbReference type="FunFam" id="3.40.50.620:FF:000037">
    <property type="entry name" value="Glutamine--tRNA ligase cytoplasmic"/>
    <property type="match status" value="1"/>
</dbReference>
<comment type="caution">
    <text evidence="14">The sequence shown here is derived from an EMBL/GenBank/DDBJ whole genome shotgun (WGS) entry which is preliminary data.</text>
</comment>
<feature type="binding site" evidence="9">
    <location>
        <position position="212"/>
    </location>
    <ligand>
        <name>L-glutamine</name>
        <dbReference type="ChEBI" id="CHEBI:58359"/>
    </ligand>
</feature>
<reference evidence="14 15" key="1">
    <citation type="submission" date="2015-11" db="EMBL/GenBank/DDBJ databases">
        <title>Draft WGS of Vibrio toranzoniae.</title>
        <authorList>
            <person name="Lasa A."/>
            <person name="Romalde J.L."/>
        </authorList>
    </citation>
    <scope>NUCLEOTIDE SEQUENCE [LARGE SCALE GENOMIC DNA]</scope>
    <source>
        <strain evidence="14 15">Vb 10.8</strain>
    </source>
</reference>
<dbReference type="GeneID" id="300177821"/>
<dbReference type="CDD" id="cd00807">
    <property type="entry name" value="GlnRS_core"/>
    <property type="match status" value="1"/>
</dbReference>
<dbReference type="Pfam" id="PF20974">
    <property type="entry name" value="tRNA-synt_1c_C2"/>
    <property type="match status" value="1"/>
</dbReference>
<dbReference type="HAMAP" id="MF_00126">
    <property type="entry name" value="Gln_tRNA_synth"/>
    <property type="match status" value="1"/>
</dbReference>
<keyword evidence="6 9" id="KW-0648">Protein biosynthesis</keyword>
<evidence type="ECO:0000256" key="9">
    <source>
        <dbReference type="HAMAP-Rule" id="MF_00126"/>
    </source>
</evidence>
<evidence type="ECO:0000256" key="10">
    <source>
        <dbReference type="RuleBase" id="RU363037"/>
    </source>
</evidence>
<dbReference type="PROSITE" id="PS00178">
    <property type="entry name" value="AA_TRNA_LIGASE_I"/>
    <property type="match status" value="1"/>
</dbReference>
<dbReference type="NCBIfam" id="TIGR00440">
    <property type="entry name" value="glnS"/>
    <property type="match status" value="1"/>
</dbReference>
<name>A0A109D8K6_9VIBR</name>
<dbReference type="EMBL" id="LMXU01000020">
    <property type="protein sequence ID" value="KWU00882.1"/>
    <property type="molecule type" value="Genomic_DNA"/>
</dbReference>
<dbReference type="PRINTS" id="PR00987">
    <property type="entry name" value="TRNASYNTHGLU"/>
</dbReference>
<evidence type="ECO:0000259" key="13">
    <source>
        <dbReference type="Pfam" id="PF20974"/>
    </source>
</evidence>
<dbReference type="GO" id="GO:0006425">
    <property type="term" value="P:glutaminyl-tRNA aminoacylation"/>
    <property type="evidence" value="ECO:0007669"/>
    <property type="project" value="UniProtKB-UniRule"/>
</dbReference>
<dbReference type="NCBIfam" id="NF011291">
    <property type="entry name" value="PRK14703.1"/>
    <property type="match status" value="1"/>
</dbReference>
<dbReference type="InterPro" id="IPR049437">
    <property type="entry name" value="tRNA-synt_1c_C2"/>
</dbReference>
<dbReference type="SUPFAM" id="SSF50715">
    <property type="entry name" value="Ribosomal protein L25-like"/>
    <property type="match status" value="1"/>
</dbReference>
<dbReference type="InterPro" id="IPR050132">
    <property type="entry name" value="Gln/Glu-tRNA_Ligase"/>
</dbReference>
<dbReference type="Proteomes" id="UP000057389">
    <property type="component" value="Unassembled WGS sequence"/>
</dbReference>
<feature type="binding site" evidence="9">
    <location>
        <begin position="41"/>
        <end position="47"/>
    </location>
    <ligand>
        <name>ATP</name>
        <dbReference type="ChEBI" id="CHEBI:30616"/>
    </ligand>
</feature>
<evidence type="ECO:0000256" key="4">
    <source>
        <dbReference type="ARBA" id="ARBA00022741"/>
    </source>
</evidence>
<dbReference type="InterPro" id="IPR011035">
    <property type="entry name" value="Ribosomal_bL25/Gln-tRNA_synth"/>
</dbReference>
<proteinExistence type="inferred from homology"/>
<accession>A0A109D8K6</accession>
<evidence type="ECO:0000256" key="1">
    <source>
        <dbReference type="ARBA" id="ARBA00005594"/>
    </source>
</evidence>
<evidence type="ECO:0000256" key="5">
    <source>
        <dbReference type="ARBA" id="ARBA00022840"/>
    </source>
</evidence>
<dbReference type="InterPro" id="IPR022861">
    <property type="entry name" value="Gln_tRNA_ligase_bac"/>
</dbReference>
<dbReference type="FunFam" id="2.40.240.10:FF:000001">
    <property type="entry name" value="Glutamine--tRNA ligase"/>
    <property type="match status" value="1"/>
</dbReference>
<dbReference type="Pfam" id="PF00749">
    <property type="entry name" value="tRNA-synt_1c"/>
    <property type="match status" value="1"/>
</dbReference>
<feature type="binding site" evidence="9">
    <location>
        <position position="231"/>
    </location>
    <ligand>
        <name>ATP</name>
        <dbReference type="ChEBI" id="CHEBI:30616"/>
    </ligand>
</feature>
<dbReference type="Gene3D" id="2.40.240.10">
    <property type="entry name" value="Ribosomal Protein L25, Chain P"/>
    <property type="match status" value="2"/>
</dbReference>
<feature type="binding site" evidence="9">
    <location>
        <begin position="261"/>
        <end position="262"/>
    </location>
    <ligand>
        <name>ATP</name>
        <dbReference type="ChEBI" id="CHEBI:30616"/>
    </ligand>
</feature>
<evidence type="ECO:0000256" key="2">
    <source>
        <dbReference type="ARBA" id="ARBA00022490"/>
    </source>
</evidence>
<dbReference type="GO" id="GO:0004819">
    <property type="term" value="F:glutamine-tRNA ligase activity"/>
    <property type="evidence" value="ECO:0007669"/>
    <property type="project" value="UniProtKB-UniRule"/>
</dbReference>
<dbReference type="AlphaFoldDB" id="A0A109D8K6"/>
<comment type="catalytic activity">
    <reaction evidence="8 9">
        <text>tRNA(Gln) + L-glutamine + ATP = L-glutaminyl-tRNA(Gln) + AMP + diphosphate</text>
        <dbReference type="Rhea" id="RHEA:20121"/>
        <dbReference type="Rhea" id="RHEA-COMP:9662"/>
        <dbReference type="Rhea" id="RHEA-COMP:9681"/>
        <dbReference type="ChEBI" id="CHEBI:30616"/>
        <dbReference type="ChEBI" id="CHEBI:33019"/>
        <dbReference type="ChEBI" id="CHEBI:58359"/>
        <dbReference type="ChEBI" id="CHEBI:78442"/>
        <dbReference type="ChEBI" id="CHEBI:78521"/>
        <dbReference type="ChEBI" id="CHEBI:456215"/>
        <dbReference type="EC" id="6.1.1.18"/>
    </reaction>
</comment>
<dbReference type="Gene3D" id="3.40.50.620">
    <property type="entry name" value="HUPs"/>
    <property type="match status" value="1"/>
</dbReference>
<feature type="binding site" evidence="9">
    <location>
        <position position="67"/>
    </location>
    <ligand>
        <name>L-glutamine</name>
        <dbReference type="ChEBI" id="CHEBI:58359"/>
    </ligand>
</feature>
<comment type="similarity">
    <text evidence="1 9 10">Belongs to the class-I aminoacyl-tRNA synthetase family.</text>
</comment>
<dbReference type="SUPFAM" id="SSF52374">
    <property type="entry name" value="Nucleotidylyl transferase"/>
    <property type="match status" value="1"/>
</dbReference>
<comment type="subunit">
    <text evidence="9">Monomer.</text>
</comment>
<dbReference type="InterPro" id="IPR001412">
    <property type="entry name" value="aa-tRNA-synth_I_CS"/>
</dbReference>
<dbReference type="GO" id="GO:0005524">
    <property type="term" value="F:ATP binding"/>
    <property type="evidence" value="ECO:0007669"/>
    <property type="project" value="UniProtKB-UniRule"/>
</dbReference>
<dbReference type="InterPro" id="IPR014729">
    <property type="entry name" value="Rossmann-like_a/b/a_fold"/>
</dbReference>
<feature type="binding site" evidence="9">
    <location>
        <begin position="269"/>
        <end position="271"/>
    </location>
    <ligand>
        <name>ATP</name>
        <dbReference type="ChEBI" id="CHEBI:30616"/>
    </ligand>
</feature>
<gene>
    <name evidence="9" type="primary">glnS</name>
    <name evidence="14" type="ORF">APQ14_08735</name>
</gene>
<dbReference type="EC" id="6.1.1.18" evidence="9"/>
<dbReference type="OrthoDB" id="9801560at2"/>
<evidence type="ECO:0000256" key="6">
    <source>
        <dbReference type="ARBA" id="ARBA00022917"/>
    </source>
</evidence>
<dbReference type="Pfam" id="PF03950">
    <property type="entry name" value="tRNA-synt_1c_C"/>
    <property type="match status" value="1"/>
</dbReference>
<comment type="subcellular location">
    <subcellularLocation>
        <location evidence="9">Cytoplasm</location>
    </subcellularLocation>
</comment>
<feature type="short sequence motif" description="'KMSKS' region" evidence="9">
    <location>
        <begin position="268"/>
        <end position="272"/>
    </location>
</feature>
<dbReference type="PANTHER" id="PTHR43097:SF5">
    <property type="entry name" value="GLUTAMATE--TRNA LIGASE"/>
    <property type="match status" value="1"/>
</dbReference>
<feature type="binding site" evidence="9">
    <location>
        <begin position="35"/>
        <end position="37"/>
    </location>
    <ligand>
        <name>ATP</name>
        <dbReference type="ChEBI" id="CHEBI:30616"/>
    </ligand>
</feature>
<dbReference type="PANTHER" id="PTHR43097">
    <property type="entry name" value="GLUTAMINE-TRNA LIGASE"/>
    <property type="match status" value="1"/>
</dbReference>
<dbReference type="GO" id="GO:0006424">
    <property type="term" value="P:glutamyl-tRNA aminoacylation"/>
    <property type="evidence" value="ECO:0007669"/>
    <property type="project" value="UniProtKB-UniRule"/>
</dbReference>
<keyword evidence="2 9" id="KW-0963">Cytoplasm</keyword>
<evidence type="ECO:0000313" key="14">
    <source>
        <dbReference type="EMBL" id="KWU00882.1"/>
    </source>
</evidence>
<evidence type="ECO:0000313" key="15">
    <source>
        <dbReference type="Proteomes" id="UP000057389"/>
    </source>
</evidence>
<dbReference type="InterPro" id="IPR020058">
    <property type="entry name" value="Glu/Gln-tRNA-synth_Ib_cat-dom"/>
</dbReference>
<keyword evidence="15" id="KW-1185">Reference proteome</keyword>
<feature type="domain" description="tRNA synthetases class I (E and Q) anti-codon binding" evidence="13">
    <location>
        <begin position="457"/>
        <end position="529"/>
    </location>
</feature>
<keyword evidence="3 9" id="KW-0436">Ligase</keyword>
<feature type="domain" description="Glutamyl/glutaminyl-tRNA synthetase class Ib catalytic" evidence="11">
    <location>
        <begin position="28"/>
        <end position="337"/>
    </location>
</feature>
<keyword evidence="7 9" id="KW-0030">Aminoacyl-tRNA synthetase</keyword>
<dbReference type="FunFam" id="3.90.800.10:FF:000001">
    <property type="entry name" value="Glutamine--tRNA ligase"/>
    <property type="match status" value="1"/>
</dbReference>
<sequence>MSEAEARPSNFIRQIIDKDLADGTHSSVHTRFPPEPNGYLHIGHAKSICLNFGIAQDYQGQCNLRFDDTNPEKEDVEYVESIKNDVSWLGFGWSGDICYSSNYFDTLYAYAVELINKGLAYVDELSPEQIREYRGTLKEPGKASPYRDRSPEENLALFEKMRDGGFEEGKACLRAKIDMSSSFMVMRDPVIYRVRFAHHHQTGDKWCIYPMYDFTHCISDALEGITHSICTLEFQDNRRLYDWVLDNITIDSQPRQYEFSRLNLEYTVMSKRKLNQLVVENLVQGWDDPRMPTISGLRRRGFTPSSIREFCKRIGVTKQENMIEFGSLESCIRDDLNENAPRAMAVLDPVKVVIENYEADTVETLTVANHPNKPEMGTREVPFTREVWIERDDFREEANKKYKRLVLGKEVRLRGAYVIKAERIEKDAEGNITTIFCSYDNETLGKNPADGRKVKGVIHWVSADKALPAEIRLYDRLFTVANPAAADDFAATLNPESLVTLNGFVEPSLAEGVAEQAYQFERTGYFCVDSKDSKADALVFNRTVGLRDTWGKAEA</sequence>
<dbReference type="InterPro" id="IPR020056">
    <property type="entry name" value="Rbsml_bL25/Gln-tRNA_synth_N"/>
</dbReference>
<dbReference type="InterPro" id="IPR020059">
    <property type="entry name" value="Glu/Gln-tRNA-synth_Ib_codon-bd"/>
</dbReference>
<protein>
    <recommendedName>
        <fullName evidence="9">Glutamine--tRNA ligase</fullName>
        <ecNumber evidence="9">6.1.1.18</ecNumber>
    </recommendedName>
    <alternativeName>
        <fullName evidence="9">Glutaminyl-tRNA synthetase</fullName>
        <shortName evidence="9">GlnRS</shortName>
    </alternativeName>
</protein>
<dbReference type="RefSeq" id="WP_060468261.1">
    <property type="nucleotide sequence ID" value="NZ_AP025514.1"/>
</dbReference>
<evidence type="ECO:0000256" key="3">
    <source>
        <dbReference type="ARBA" id="ARBA00022598"/>
    </source>
</evidence>
<dbReference type="InterPro" id="IPR000924">
    <property type="entry name" value="Glu/Gln-tRNA-synth"/>
</dbReference>
<evidence type="ECO:0000256" key="7">
    <source>
        <dbReference type="ARBA" id="ARBA00023146"/>
    </source>
</evidence>
<evidence type="ECO:0000259" key="12">
    <source>
        <dbReference type="Pfam" id="PF03950"/>
    </source>
</evidence>
<feature type="domain" description="Glutamyl/glutaminyl-tRNA synthetase class Ib anti-codon binding" evidence="12">
    <location>
        <begin position="340"/>
        <end position="440"/>
    </location>
</feature>
<evidence type="ECO:0000256" key="8">
    <source>
        <dbReference type="ARBA" id="ARBA00048270"/>
    </source>
</evidence>
<dbReference type="GO" id="GO:0005829">
    <property type="term" value="C:cytosol"/>
    <property type="evidence" value="ECO:0007669"/>
    <property type="project" value="TreeGrafter"/>
</dbReference>
<keyword evidence="4 9" id="KW-0547">Nucleotide-binding</keyword>
<feature type="short sequence motif" description="'HIGH' region" evidence="9">
    <location>
        <begin position="34"/>
        <end position="44"/>
    </location>
</feature>
<evidence type="ECO:0000259" key="11">
    <source>
        <dbReference type="Pfam" id="PF00749"/>
    </source>
</evidence>
<comment type="caution">
    <text evidence="9">Lacks conserved residue(s) required for the propagation of feature annotation.</text>
</comment>